<feature type="region of interest" description="Disordered" evidence="1">
    <location>
        <begin position="835"/>
        <end position="857"/>
    </location>
</feature>
<dbReference type="HOGENOM" id="CLU_242765_0_0_5"/>
<evidence type="ECO:0008006" key="4">
    <source>
        <dbReference type="Google" id="ProtNLM"/>
    </source>
</evidence>
<dbReference type="PRINTS" id="PR00313">
    <property type="entry name" value="CABNDNGRPT"/>
</dbReference>
<protein>
    <recommendedName>
        <fullName evidence="4">Calcium-binding protein</fullName>
    </recommendedName>
</protein>
<name>F0IZK6_ACIMA</name>
<dbReference type="KEGG" id="amv:ACMV_18690"/>
<dbReference type="Proteomes" id="UP000007100">
    <property type="component" value="Chromosome"/>
</dbReference>
<organism evidence="2 3">
    <name type="scientific">Acidiphilium multivorum (strain DSM 11245 / JCM 8867 / NBRC 100883 / AIU 301)</name>
    <dbReference type="NCBI Taxonomy" id="926570"/>
    <lineage>
        <taxon>Bacteria</taxon>
        <taxon>Pseudomonadati</taxon>
        <taxon>Pseudomonadota</taxon>
        <taxon>Alphaproteobacteria</taxon>
        <taxon>Acetobacterales</taxon>
        <taxon>Acidocellaceae</taxon>
        <taxon>Acidiphilium</taxon>
    </lineage>
</organism>
<accession>F0IZK6</accession>
<dbReference type="GO" id="GO:0005509">
    <property type="term" value="F:calcium ion binding"/>
    <property type="evidence" value="ECO:0007669"/>
    <property type="project" value="InterPro"/>
</dbReference>
<dbReference type="InterPro" id="IPR001343">
    <property type="entry name" value="Hemolysn_Ca-bd"/>
</dbReference>
<dbReference type="EMBL" id="AP012035">
    <property type="protein sequence ID" value="BAJ81216.1"/>
    <property type="molecule type" value="Genomic_DNA"/>
</dbReference>
<dbReference type="InterPro" id="IPR011049">
    <property type="entry name" value="Serralysin-like_metalloprot_C"/>
</dbReference>
<dbReference type="Gene3D" id="2.150.10.10">
    <property type="entry name" value="Serralysin-like metalloprotease, C-terminal"/>
    <property type="match status" value="1"/>
</dbReference>
<proteinExistence type="predicted"/>
<dbReference type="SUPFAM" id="SSF51120">
    <property type="entry name" value="beta-Roll"/>
    <property type="match status" value="2"/>
</dbReference>
<reference evidence="2 3" key="1">
    <citation type="submission" date="2010-12" db="EMBL/GenBank/DDBJ databases">
        <title>Whole genome sequence of Acidiphilium multivorum AIU301.</title>
        <authorList>
            <person name="Narita-Yamada S."/>
            <person name="Nakamura S."/>
            <person name="Ito N."/>
            <person name="Takarada H."/>
            <person name="Katano Y."/>
            <person name="Nakazawa H."/>
            <person name="Hosoyama A."/>
            <person name="Yamada R."/>
            <person name="Fujita N."/>
        </authorList>
    </citation>
    <scope>NUCLEOTIDE SEQUENCE [LARGE SCALE GENOMIC DNA]</scope>
    <source>
        <strain evidence="3">DSM 11245 / JCM 8867 / AIU301</strain>
    </source>
</reference>
<evidence type="ECO:0000313" key="2">
    <source>
        <dbReference type="EMBL" id="BAJ81216.1"/>
    </source>
</evidence>
<keyword evidence="3" id="KW-1185">Reference proteome</keyword>
<gene>
    <name evidence="2" type="ordered locus">ACMV_18690</name>
</gene>
<evidence type="ECO:0000256" key="1">
    <source>
        <dbReference type="SAM" id="MobiDB-lite"/>
    </source>
</evidence>
<sequence length="1587" mass="156814">MTIGGVTYPAQLDAKTFNPDGSVASGIVTINAPAIAAGTSVSAMLNLAPANAAPAVNLASALANYSLTAALNITANQGGNTGSQTIDIAGAIRSALAAGTVQSWLSGPLASEAIVSIPVTGSLRIEADVTAYANGQVSTTLQFNNDAAMQANGGTITYSATVIQNGVTVAQQSNLTQYQYQDWSLSTGTTPSAASLNVQHDIAYLEATGAIPNFDTQYGVPSGSIANATSAINAPGWNAPLGTDGITQYMPMTGGRADIGPTTQGNATWLITQNGAAASFALGQAMEAASVPWHFYDPTSNGSFLNTADYANIWTDGRGGPSSYTTGLTQQVSPNTGWTADPAHMPDLNYVNYMLTGNVVALEQLNAEASFAVTQFWPSPRNGGQAIVASFGNQIRGSAWSLRTIQEAAYANPTGSADKAYFTAVTNANYSYVVSLIPQLTTAEGQAYGYLPGVYGSGVATLPPWEEDYLASTVVQGAEMGNTNALTFLKWESNFLVGRFFAQGQGFAPQDGIAYNLSVGAGPGGLSAGGPYYQTWAQIEQATQAAGQSNITASGTMNWGQSVGDYGALAMQSLAGIITVSVKNPAVMGNYQYEAMQAFGWLLDSGAPFTTPSQIAASNPQFLIDPRLANGQLLSFANMVLGKDGASGATALTPIDATQNALLYAGGGADTLIGGAGINLLFGGAGNDVIFGGPNGNDIFAGAGNDTIIAGGGATYIKASSTAQLTAGTGQDLFVLNAAAAGAVTIAGFNPAVDKVDIVNANGTALTAAQISAIEATAVTVNGGIQFAVSPNETLFVANETVPGSAWFNEQNQTITPSASLISAAQAYNAAAAASTPASGSGGAPSQPTPAAPSTPMSIVTSGSAQTVLGGNGGSIADTVSGAAINVQQLGQSDFLTVAGSNDTINGVGGANSFPTDGNVTMTGANDQMSVTGGVVTAAGKGDSVTSSNTFGSLTINETGTGDYVAASNYATVSVGGSGNAAVLDLRAGAPGAVSATVGGSNDTVSATVYSPILVTGAGNLINASGNAAVTVAAASGAAADTIVATSFNTITTRTGNDVISVTASGDVTPTIITENGASSTVVLGMNASASISGSGSATVVVQPLAQQMATVYGFNPATDQISLAGAGGTAPTTTQIDALLKTATVTGSTATFDLGSGATLTLRDLSSTPQASWFVAATPLSAPPPPTAPPPPLSETITGGDNLPAPDTHSGAAINVQQLGQSDFLTIAGSNDTINGVGGPGSYATYGNVTMTGANDQMSVTGGVVTAAGKGDSVTSSNTFGSLMINETGTGDYVSATSYATVSVGGSGNTAMLDIKAGAPGAIGATVGGSNDTVSATVYSPILVTGAGNLINASGNAAVTVAAASGAAADTIVATGFDVITTQTGDSVISIPGGSWNSTINDIGGNDTIFAGSPSPGGSNGLAINGGRGTLFINDLASGRQIVMTGGEGAVTAMGADNGSVFIGGTTGNNYLAASGNSTLVGNGTSNTIVGGSGDEMLVASTVSGASNIFQLNSQMANATTTIAGFGATGTLDSITLKSGLSISQTETTSAGGTLLTLNDGSRVLISQFTNALHSAATSAGTVLTA</sequence>
<evidence type="ECO:0000313" key="3">
    <source>
        <dbReference type="Proteomes" id="UP000007100"/>
    </source>
</evidence>
<dbReference type="Pfam" id="PF00353">
    <property type="entry name" value="HemolysinCabind"/>
    <property type="match status" value="3"/>
</dbReference>